<evidence type="ECO:0000313" key="1">
    <source>
        <dbReference type="EMBL" id="EDX77937.1"/>
    </source>
</evidence>
<protein>
    <submittedName>
        <fullName evidence="1">Uncharacterized protein</fullName>
    </submittedName>
</protein>
<accession>B4VJ68</accession>
<evidence type="ECO:0000313" key="2">
    <source>
        <dbReference type="Proteomes" id="UP000003835"/>
    </source>
</evidence>
<dbReference type="HOGENOM" id="CLU_3006391_0_0_3"/>
<dbReference type="EMBL" id="DS989842">
    <property type="protein sequence ID" value="EDX77937.1"/>
    <property type="molecule type" value="Genomic_DNA"/>
</dbReference>
<name>B4VJ68_9CYAN</name>
<organism evidence="1 2">
    <name type="scientific">Coleofasciculus chthonoplastes PCC 7420</name>
    <dbReference type="NCBI Taxonomy" id="118168"/>
    <lineage>
        <taxon>Bacteria</taxon>
        <taxon>Bacillati</taxon>
        <taxon>Cyanobacteriota</taxon>
        <taxon>Cyanophyceae</taxon>
        <taxon>Coleofasciculales</taxon>
        <taxon>Coleofasciculaceae</taxon>
        <taxon>Coleofasciculus</taxon>
    </lineage>
</organism>
<proteinExistence type="predicted"/>
<dbReference type="AlphaFoldDB" id="B4VJ68"/>
<keyword evidence="2" id="KW-1185">Reference proteome</keyword>
<dbReference type="Proteomes" id="UP000003835">
    <property type="component" value="Unassembled WGS sequence"/>
</dbReference>
<reference evidence="1 2" key="1">
    <citation type="submission" date="2008-07" db="EMBL/GenBank/DDBJ databases">
        <authorList>
            <person name="Tandeau de Marsac N."/>
            <person name="Ferriera S."/>
            <person name="Johnson J."/>
            <person name="Kravitz S."/>
            <person name="Beeson K."/>
            <person name="Sutton G."/>
            <person name="Rogers Y.-H."/>
            <person name="Friedman R."/>
            <person name="Frazier M."/>
            <person name="Venter J.C."/>
        </authorList>
    </citation>
    <scope>NUCLEOTIDE SEQUENCE [LARGE SCALE GENOMIC DNA]</scope>
    <source>
        <strain evidence="1 2">PCC 7420</strain>
    </source>
</reference>
<gene>
    <name evidence="1" type="ORF">MC7420_7675</name>
</gene>
<sequence length="56" mass="6606">MSKGRPDQSEWTPLFIWASGSPLQENLYSIMMRSRILDSLPYLPESGYYRQIILIR</sequence>